<evidence type="ECO:0000313" key="2">
    <source>
        <dbReference type="Proteomes" id="UP000887574"/>
    </source>
</evidence>
<dbReference type="WBParaSite" id="jg18196">
    <property type="protein sequence ID" value="jg18196"/>
    <property type="gene ID" value="jg18196"/>
</dbReference>
<dbReference type="Pfam" id="PF02931">
    <property type="entry name" value="Neur_chan_LBD"/>
    <property type="match status" value="1"/>
</dbReference>
<dbReference type="InterPro" id="IPR036734">
    <property type="entry name" value="Neur_chan_lig-bd_sf"/>
</dbReference>
<sequence>MYRSAISGTVWLNYRIRVEAPCVYQLSDFPMDSALCELVFESYSYNTATVMIDWMPQPVTLITTQFTASDFFLSGLRSYKHTEVFNI</sequence>
<evidence type="ECO:0000313" key="3">
    <source>
        <dbReference type="WBParaSite" id="jg18196"/>
    </source>
</evidence>
<name>A0A915DBQ9_9BILA</name>
<dbReference type="GO" id="GO:0016020">
    <property type="term" value="C:membrane"/>
    <property type="evidence" value="ECO:0007669"/>
    <property type="project" value="InterPro"/>
</dbReference>
<keyword evidence="2" id="KW-1185">Reference proteome</keyword>
<proteinExistence type="predicted"/>
<dbReference type="SUPFAM" id="SSF63712">
    <property type="entry name" value="Nicotinic receptor ligand binding domain-like"/>
    <property type="match status" value="1"/>
</dbReference>
<dbReference type="InterPro" id="IPR006202">
    <property type="entry name" value="Neur_chan_lig-bd"/>
</dbReference>
<evidence type="ECO:0000259" key="1">
    <source>
        <dbReference type="Pfam" id="PF02931"/>
    </source>
</evidence>
<dbReference type="AlphaFoldDB" id="A0A915DBQ9"/>
<accession>A0A915DBQ9</accession>
<reference evidence="3" key="1">
    <citation type="submission" date="2022-11" db="UniProtKB">
        <authorList>
            <consortium name="WormBaseParasite"/>
        </authorList>
    </citation>
    <scope>IDENTIFICATION</scope>
</reference>
<protein>
    <submittedName>
        <fullName evidence="3">Neurotransmitter-gated ion-channel ligand-binding domain-containing protein</fullName>
    </submittedName>
</protein>
<dbReference type="Proteomes" id="UP000887574">
    <property type="component" value="Unplaced"/>
</dbReference>
<dbReference type="Gene3D" id="2.70.170.10">
    <property type="entry name" value="Neurotransmitter-gated ion-channel ligand-binding domain"/>
    <property type="match status" value="1"/>
</dbReference>
<dbReference type="GO" id="GO:0005230">
    <property type="term" value="F:extracellular ligand-gated monoatomic ion channel activity"/>
    <property type="evidence" value="ECO:0007669"/>
    <property type="project" value="InterPro"/>
</dbReference>
<feature type="domain" description="Neurotransmitter-gated ion-channel ligand-binding" evidence="1">
    <location>
        <begin position="7"/>
        <end position="83"/>
    </location>
</feature>
<organism evidence="2 3">
    <name type="scientific">Ditylenchus dipsaci</name>
    <dbReference type="NCBI Taxonomy" id="166011"/>
    <lineage>
        <taxon>Eukaryota</taxon>
        <taxon>Metazoa</taxon>
        <taxon>Ecdysozoa</taxon>
        <taxon>Nematoda</taxon>
        <taxon>Chromadorea</taxon>
        <taxon>Rhabditida</taxon>
        <taxon>Tylenchina</taxon>
        <taxon>Tylenchomorpha</taxon>
        <taxon>Sphaerularioidea</taxon>
        <taxon>Anguinidae</taxon>
        <taxon>Anguininae</taxon>
        <taxon>Ditylenchus</taxon>
    </lineage>
</organism>